<dbReference type="InterPro" id="IPR050953">
    <property type="entry name" value="N4_N6_ade-DNA_methylase"/>
</dbReference>
<keyword evidence="3" id="KW-0808">Transferase</keyword>
<dbReference type="Gene3D" id="3.40.50.150">
    <property type="entry name" value="Vaccinia Virus protein VP39"/>
    <property type="match status" value="1"/>
</dbReference>
<dbReference type="Proteomes" id="UP000733611">
    <property type="component" value="Unassembled WGS sequence"/>
</dbReference>
<dbReference type="AlphaFoldDB" id="A0A948WZ41"/>
<organism evidence="7 8">
    <name type="scientific">Candidatus Anaerobiospirillum pullicola</name>
    <dbReference type="NCBI Taxonomy" id="2838451"/>
    <lineage>
        <taxon>Bacteria</taxon>
        <taxon>Pseudomonadati</taxon>
        <taxon>Pseudomonadota</taxon>
        <taxon>Gammaproteobacteria</taxon>
        <taxon>Aeromonadales</taxon>
        <taxon>Succinivibrionaceae</taxon>
        <taxon>Anaerobiospirillum</taxon>
    </lineage>
</organism>
<evidence type="ECO:0000256" key="3">
    <source>
        <dbReference type="ARBA" id="ARBA00022679"/>
    </source>
</evidence>
<gene>
    <name evidence="7" type="ORF">H9847_04760</name>
</gene>
<reference evidence="7" key="2">
    <citation type="submission" date="2021-04" db="EMBL/GenBank/DDBJ databases">
        <authorList>
            <person name="Gilroy R."/>
        </authorList>
    </citation>
    <scope>NUCLEOTIDE SEQUENCE</scope>
    <source>
        <strain evidence="7">378</strain>
    </source>
</reference>
<dbReference type="GO" id="GO:0009007">
    <property type="term" value="F:site-specific DNA-methyltransferase (adenine-specific) activity"/>
    <property type="evidence" value="ECO:0007669"/>
    <property type="project" value="UniProtKB-EC"/>
</dbReference>
<reference evidence="7" key="1">
    <citation type="journal article" date="2021" name="PeerJ">
        <title>Extensive microbial diversity within the chicken gut microbiome revealed by metagenomics and culture.</title>
        <authorList>
            <person name="Gilroy R."/>
            <person name="Ravi A."/>
            <person name="Getino M."/>
            <person name="Pursley I."/>
            <person name="Horton D.L."/>
            <person name="Alikhan N.F."/>
            <person name="Baker D."/>
            <person name="Gharbi K."/>
            <person name="Hall N."/>
            <person name="Watson M."/>
            <person name="Adriaenssens E.M."/>
            <person name="Foster-Nyarko E."/>
            <person name="Jarju S."/>
            <person name="Secka A."/>
            <person name="Antonio M."/>
            <person name="Oren A."/>
            <person name="Chaudhuri R.R."/>
            <person name="La Ragione R."/>
            <person name="Hildebrand F."/>
            <person name="Pallen M.J."/>
        </authorList>
    </citation>
    <scope>NUCLEOTIDE SEQUENCE</scope>
    <source>
        <strain evidence="7">378</strain>
    </source>
</reference>
<evidence type="ECO:0000256" key="6">
    <source>
        <dbReference type="ARBA" id="ARBA00047942"/>
    </source>
</evidence>
<proteinExistence type="predicted"/>
<dbReference type="CDD" id="cd02440">
    <property type="entry name" value="AdoMet_MTases"/>
    <property type="match status" value="1"/>
</dbReference>
<dbReference type="GO" id="GO:0009307">
    <property type="term" value="P:DNA restriction-modification system"/>
    <property type="evidence" value="ECO:0007669"/>
    <property type="project" value="UniProtKB-KW"/>
</dbReference>
<dbReference type="InterPro" id="IPR029063">
    <property type="entry name" value="SAM-dependent_MTases_sf"/>
</dbReference>
<dbReference type="EC" id="2.1.1.72" evidence="1"/>
<keyword evidence="5" id="KW-0680">Restriction system</keyword>
<keyword evidence="2" id="KW-0489">Methyltransferase</keyword>
<protein>
    <recommendedName>
        <fullName evidence="1">site-specific DNA-methyltransferase (adenine-specific)</fullName>
        <ecNumber evidence="1">2.1.1.72</ecNumber>
    </recommendedName>
</protein>
<dbReference type="PANTHER" id="PTHR33841">
    <property type="entry name" value="DNA METHYLTRANSFERASE YEEA-RELATED"/>
    <property type="match status" value="1"/>
</dbReference>
<dbReference type="EMBL" id="JAHLFE010000094">
    <property type="protein sequence ID" value="MBU3844167.1"/>
    <property type="molecule type" value="Genomic_DNA"/>
</dbReference>
<sequence length="567" mass="62456">MTTKRARGDYQTPASLAQQVCSYLYEVRKLRPQAVLEPTCGLGAFLTASKIFAAREYVGIELNSAYCQHCRDHITEDNLTIVNADILTTATRPLIHEQPLLIVGNPPWVNQATLSALEAAPVPTRAAKEFALSGLAALTGESNFDIATAITLQLIVEYQGTNTTVALLCKSTVAIKVFQELKRRGIGFTCCDLLRINAAKAFGVDVCAGLLVVELTTKSSVATPDLCKIFDLQQPLEVVECCGYLKGRFYRQLPLELATTTGYSRNTANATTTTTTTTTTIATTATLASAPHATAPPCLPNPDLAMLTALDGQCQLPWRQGIKHDCAAIMELQPKELSPSPATSHDKSLQLTNGLGEHVVVEPEWVFPLVKSSHLKAPLMSSWRKYVLVPQHKLHEDTAHLEQDALLLWAYLHNHAEYFARRKSRIYRDRPVFTLFGLGEYSFAPYKVAVSGFAQQPLFCLLDGTTRPVMTDDTCYFLSFTQYEMAYVTMLLLNSPQVQTFYGSIALKEAKRPLCKKVLARLDLLQAAAHTTLAALQETKLKLHLPPRISASVWNQWAAEISKAAQL</sequence>
<keyword evidence="4" id="KW-0949">S-adenosyl-L-methionine</keyword>
<evidence type="ECO:0000313" key="7">
    <source>
        <dbReference type="EMBL" id="MBU3844167.1"/>
    </source>
</evidence>
<evidence type="ECO:0000256" key="1">
    <source>
        <dbReference type="ARBA" id="ARBA00011900"/>
    </source>
</evidence>
<evidence type="ECO:0000256" key="2">
    <source>
        <dbReference type="ARBA" id="ARBA00022603"/>
    </source>
</evidence>
<dbReference type="GO" id="GO:0032259">
    <property type="term" value="P:methylation"/>
    <property type="evidence" value="ECO:0007669"/>
    <property type="project" value="UniProtKB-KW"/>
</dbReference>
<dbReference type="GO" id="GO:0003723">
    <property type="term" value="F:RNA binding"/>
    <property type="evidence" value="ECO:0007669"/>
    <property type="project" value="UniProtKB-KW"/>
</dbReference>
<dbReference type="PANTHER" id="PTHR33841:SF5">
    <property type="entry name" value="DNA METHYLASE (MODIFICATION METHYLASE) (METHYLTRANSFERASE)-RELATED"/>
    <property type="match status" value="1"/>
</dbReference>
<evidence type="ECO:0000256" key="5">
    <source>
        <dbReference type="ARBA" id="ARBA00022747"/>
    </source>
</evidence>
<name>A0A948WZ41_9GAMM</name>
<comment type="catalytic activity">
    <reaction evidence="6">
        <text>a 2'-deoxyadenosine in DNA + S-adenosyl-L-methionine = an N(6)-methyl-2'-deoxyadenosine in DNA + S-adenosyl-L-homocysteine + H(+)</text>
        <dbReference type="Rhea" id="RHEA:15197"/>
        <dbReference type="Rhea" id="RHEA-COMP:12418"/>
        <dbReference type="Rhea" id="RHEA-COMP:12419"/>
        <dbReference type="ChEBI" id="CHEBI:15378"/>
        <dbReference type="ChEBI" id="CHEBI:57856"/>
        <dbReference type="ChEBI" id="CHEBI:59789"/>
        <dbReference type="ChEBI" id="CHEBI:90615"/>
        <dbReference type="ChEBI" id="CHEBI:90616"/>
        <dbReference type="EC" id="2.1.1.72"/>
    </reaction>
</comment>
<dbReference type="PRINTS" id="PR00507">
    <property type="entry name" value="N12N6MTFRASE"/>
</dbReference>
<evidence type="ECO:0000256" key="4">
    <source>
        <dbReference type="ARBA" id="ARBA00022691"/>
    </source>
</evidence>
<comment type="caution">
    <text evidence="7">The sequence shown here is derived from an EMBL/GenBank/DDBJ whole genome shotgun (WGS) entry which is preliminary data.</text>
</comment>
<evidence type="ECO:0000313" key="8">
    <source>
        <dbReference type="Proteomes" id="UP000733611"/>
    </source>
</evidence>
<accession>A0A948WZ41</accession>
<dbReference type="SUPFAM" id="SSF53335">
    <property type="entry name" value="S-adenosyl-L-methionine-dependent methyltransferases"/>
    <property type="match status" value="1"/>
</dbReference>